<dbReference type="PANTHER" id="PTHR30472">
    <property type="entry name" value="FERRIC ENTEROBACTIN TRANSPORT SYSTEM PERMEASE PROTEIN"/>
    <property type="match status" value="1"/>
</dbReference>
<proteinExistence type="inferred from homology"/>
<accession>A0A7C1DZX4</accession>
<gene>
    <name evidence="9" type="ORF">ENO04_02680</name>
</gene>
<evidence type="ECO:0000256" key="6">
    <source>
        <dbReference type="ARBA" id="ARBA00022989"/>
    </source>
</evidence>
<keyword evidence="7 8" id="KW-0472">Membrane</keyword>
<dbReference type="GO" id="GO:0033214">
    <property type="term" value="P:siderophore-iron import into cell"/>
    <property type="evidence" value="ECO:0007669"/>
    <property type="project" value="TreeGrafter"/>
</dbReference>
<dbReference type="Pfam" id="PF01032">
    <property type="entry name" value="FecCD"/>
    <property type="match status" value="1"/>
</dbReference>
<dbReference type="Gene3D" id="1.10.3470.10">
    <property type="entry name" value="ABC transporter involved in vitamin B12 uptake, BtuC"/>
    <property type="match status" value="1"/>
</dbReference>
<dbReference type="PANTHER" id="PTHR30472:SF25">
    <property type="entry name" value="ABC TRANSPORTER PERMEASE PROTEIN MJ0876-RELATED"/>
    <property type="match status" value="1"/>
</dbReference>
<evidence type="ECO:0000256" key="7">
    <source>
        <dbReference type="ARBA" id="ARBA00023136"/>
    </source>
</evidence>
<dbReference type="AlphaFoldDB" id="A0A7C1DZX4"/>
<keyword evidence="3" id="KW-0813">Transport</keyword>
<feature type="transmembrane region" description="Helical" evidence="8">
    <location>
        <begin position="292"/>
        <end position="312"/>
    </location>
</feature>
<evidence type="ECO:0000256" key="4">
    <source>
        <dbReference type="ARBA" id="ARBA00022475"/>
    </source>
</evidence>
<dbReference type="CDD" id="cd06550">
    <property type="entry name" value="TM_ABC_iron-siderophores_like"/>
    <property type="match status" value="1"/>
</dbReference>
<keyword evidence="5 8" id="KW-0812">Transmembrane</keyword>
<feature type="transmembrane region" description="Helical" evidence="8">
    <location>
        <begin position="319"/>
        <end position="340"/>
    </location>
</feature>
<comment type="subcellular location">
    <subcellularLocation>
        <location evidence="1">Cell membrane</location>
        <topology evidence="1">Multi-pass membrane protein</topology>
    </subcellularLocation>
</comment>
<name>A0A7C1DZX4_9CREN</name>
<evidence type="ECO:0000313" key="9">
    <source>
        <dbReference type="EMBL" id="HDS10517.1"/>
    </source>
</evidence>
<reference evidence="9" key="1">
    <citation type="journal article" date="2020" name="mSystems">
        <title>Genome- and Community-Level Interaction Insights into Carbon Utilization and Element Cycling Functions of Hydrothermarchaeota in Hydrothermal Sediment.</title>
        <authorList>
            <person name="Zhou Z."/>
            <person name="Liu Y."/>
            <person name="Xu W."/>
            <person name="Pan J."/>
            <person name="Luo Z.H."/>
            <person name="Li M."/>
        </authorList>
    </citation>
    <scope>NUCLEOTIDE SEQUENCE [LARGE SCALE GENOMIC DNA]</scope>
    <source>
        <strain evidence="9">SpSt-123</strain>
    </source>
</reference>
<feature type="transmembrane region" description="Helical" evidence="8">
    <location>
        <begin position="99"/>
        <end position="124"/>
    </location>
</feature>
<feature type="transmembrane region" description="Helical" evidence="8">
    <location>
        <begin position="255"/>
        <end position="280"/>
    </location>
</feature>
<organism evidence="9">
    <name type="scientific">Fervidicoccus fontis</name>
    <dbReference type="NCBI Taxonomy" id="683846"/>
    <lineage>
        <taxon>Archaea</taxon>
        <taxon>Thermoproteota</taxon>
        <taxon>Thermoprotei</taxon>
        <taxon>Fervidicoccales</taxon>
        <taxon>Fervidicoccaceae</taxon>
        <taxon>Fervidicoccus</taxon>
    </lineage>
</organism>
<evidence type="ECO:0000256" key="5">
    <source>
        <dbReference type="ARBA" id="ARBA00022692"/>
    </source>
</evidence>
<dbReference type="GO" id="GO:0022857">
    <property type="term" value="F:transmembrane transporter activity"/>
    <property type="evidence" value="ECO:0007669"/>
    <property type="project" value="InterPro"/>
</dbReference>
<protein>
    <submittedName>
        <fullName evidence="9">Iron ABC transporter permease</fullName>
    </submittedName>
</protein>
<keyword evidence="4" id="KW-1003">Cell membrane</keyword>
<dbReference type="SUPFAM" id="SSF81345">
    <property type="entry name" value="ABC transporter involved in vitamin B12 uptake, BtuC"/>
    <property type="match status" value="1"/>
</dbReference>
<evidence type="ECO:0000256" key="3">
    <source>
        <dbReference type="ARBA" id="ARBA00022448"/>
    </source>
</evidence>
<feature type="transmembrane region" description="Helical" evidence="8">
    <location>
        <begin position="130"/>
        <end position="150"/>
    </location>
</feature>
<feature type="transmembrane region" description="Helical" evidence="8">
    <location>
        <begin position="162"/>
        <end position="183"/>
    </location>
</feature>
<dbReference type="EMBL" id="DSDY01000091">
    <property type="protein sequence ID" value="HDS10517.1"/>
    <property type="molecule type" value="Genomic_DNA"/>
</dbReference>
<evidence type="ECO:0000256" key="2">
    <source>
        <dbReference type="ARBA" id="ARBA00007935"/>
    </source>
</evidence>
<evidence type="ECO:0000256" key="1">
    <source>
        <dbReference type="ARBA" id="ARBA00004651"/>
    </source>
</evidence>
<comment type="caution">
    <text evidence="9">The sequence shown here is derived from an EMBL/GenBank/DDBJ whole genome shotgun (WGS) entry which is preliminary data.</text>
</comment>
<evidence type="ECO:0000256" key="8">
    <source>
        <dbReference type="SAM" id="Phobius"/>
    </source>
</evidence>
<keyword evidence="6 8" id="KW-1133">Transmembrane helix</keyword>
<sequence length="344" mass="36616">MSARKLHRQRLLFLLVLLVLLLILVPLSVSMGVIKASFLEVIKLMFNDRSVPPEIEAILMLRLKRALAAVAVGAILGAGGTSMQAVLRNPMASPFTLGISHAAALGVAVSLLLGVSGTTSYRVITVHSPYLLPLFAFIFSLLQVAVILALSYRAGLTERAIILAAIAISFFYQALLSLFQYLFLNELQVAMVVFWTFGDLGRIDWTGLKITIGAAVLLSIYYMARSFDLDLISLSDDVAHSSGVNPKRLRLEATIMTALGASVATSFAGVLAFLCLVAPHVARLVVGGAHRYLLPASMLTGSLLVLVADTLGRVILSPVVLPVGIVLSLVGAPLLVYLLLKGGG</sequence>
<dbReference type="InterPro" id="IPR000522">
    <property type="entry name" value="ABC_transptr_permease_BtuC"/>
</dbReference>
<feature type="transmembrane region" description="Helical" evidence="8">
    <location>
        <begin position="203"/>
        <end position="224"/>
    </location>
</feature>
<comment type="similarity">
    <text evidence="2">Belongs to the binding-protein-dependent transport system permease family. FecCD subfamily.</text>
</comment>
<dbReference type="GO" id="GO:0005886">
    <property type="term" value="C:plasma membrane"/>
    <property type="evidence" value="ECO:0007669"/>
    <property type="project" value="UniProtKB-SubCell"/>
</dbReference>
<dbReference type="InterPro" id="IPR037294">
    <property type="entry name" value="ABC_BtuC-like"/>
</dbReference>